<organism evidence="1 2">
    <name type="scientific">Candidatus Daviesbacteria bacterium RIFCSPHIGHO2_02_FULL_43_12</name>
    <dbReference type="NCBI Taxonomy" id="1797776"/>
    <lineage>
        <taxon>Bacteria</taxon>
        <taxon>Candidatus Daviesiibacteriota</taxon>
    </lineage>
</organism>
<comment type="caution">
    <text evidence="1">The sequence shown here is derived from an EMBL/GenBank/DDBJ whole genome shotgun (WGS) entry which is preliminary data.</text>
</comment>
<proteinExistence type="predicted"/>
<dbReference type="EMBL" id="MFDD01000011">
    <property type="protein sequence ID" value="OGE40399.1"/>
    <property type="molecule type" value="Genomic_DNA"/>
</dbReference>
<reference evidence="1 2" key="1">
    <citation type="journal article" date="2016" name="Nat. Commun.">
        <title>Thousands of microbial genomes shed light on interconnected biogeochemical processes in an aquifer system.</title>
        <authorList>
            <person name="Anantharaman K."/>
            <person name="Brown C.T."/>
            <person name="Hug L.A."/>
            <person name="Sharon I."/>
            <person name="Castelle C.J."/>
            <person name="Probst A.J."/>
            <person name="Thomas B.C."/>
            <person name="Singh A."/>
            <person name="Wilkins M.J."/>
            <person name="Karaoz U."/>
            <person name="Brodie E.L."/>
            <person name="Williams K.H."/>
            <person name="Hubbard S.S."/>
            <person name="Banfield J.F."/>
        </authorList>
    </citation>
    <scope>NUCLEOTIDE SEQUENCE [LARGE SCALE GENOMIC DNA]</scope>
</reference>
<evidence type="ECO:0000313" key="1">
    <source>
        <dbReference type="EMBL" id="OGE40399.1"/>
    </source>
</evidence>
<protein>
    <submittedName>
        <fullName evidence="1">Uncharacterized protein</fullName>
    </submittedName>
</protein>
<dbReference type="Proteomes" id="UP000177328">
    <property type="component" value="Unassembled WGS sequence"/>
</dbReference>
<name>A0A1F5KHS4_9BACT</name>
<dbReference type="AlphaFoldDB" id="A0A1F5KHS4"/>
<sequence>MQYLGEFGPPARNYWRAGSLLDLVEARSQQEIDSTALVKDLPFSLITVPWVVHQPEPGRGDSITLGDNLRLATPQHTFWLPHYRVADDLFPPAYLSTQLDLAKTRSLQWSARALFLRSHTSDADLRYPFTLIWTSDLRLMESRNGSGLTKSLIEGAGIL</sequence>
<evidence type="ECO:0000313" key="2">
    <source>
        <dbReference type="Proteomes" id="UP000177328"/>
    </source>
</evidence>
<gene>
    <name evidence="1" type="ORF">A3D25_00035</name>
</gene>
<accession>A0A1F5KHS4</accession>